<dbReference type="Gene3D" id="3.30.420.40">
    <property type="match status" value="2"/>
</dbReference>
<keyword evidence="10 16" id="KW-0418">Kinase</keyword>
<sequence length="241" mass="25052">MIIAIDAGNSRIKWATHEGGRWLDSGVLATSDIAWLAEAADEWPAGAQVVVCNVAGAEVAAGISSLLARRQARVSFLRPTAVACGVRNSYDLPAQLGADRWAALIGARAQSANACLVVCAGTATTVDLLDADGVFRGGLILPGFDLMRGALASNTAQLPFAEAGAFRAEPRNTSDAIVSGCLQAQLGAVERMFAPIASEAGAQCLLTGGAAERLVAHLRIPFRLVENLILRGLVRYAESPS</sequence>
<dbReference type="Pfam" id="PF03309">
    <property type="entry name" value="Pan_kinase"/>
    <property type="match status" value="1"/>
</dbReference>
<comment type="similarity">
    <text evidence="14 16">Belongs to the type III pantothenate kinase family.</text>
</comment>
<feature type="binding site" evidence="16">
    <location>
        <position position="122"/>
    </location>
    <ligand>
        <name>ATP</name>
        <dbReference type="ChEBI" id="CHEBI:30616"/>
    </ligand>
</feature>
<dbReference type="CDD" id="cd24015">
    <property type="entry name" value="ASKHA_NBD_PanK-III"/>
    <property type="match status" value="1"/>
</dbReference>
<keyword evidence="11 16" id="KW-0067">ATP-binding</keyword>
<dbReference type="AlphaFoldDB" id="A0A011NUQ6"/>
<evidence type="ECO:0000256" key="6">
    <source>
        <dbReference type="ARBA" id="ARBA00012102"/>
    </source>
</evidence>
<dbReference type="GO" id="GO:0005524">
    <property type="term" value="F:ATP binding"/>
    <property type="evidence" value="ECO:0007669"/>
    <property type="project" value="UniProtKB-UniRule"/>
</dbReference>
<evidence type="ECO:0000256" key="4">
    <source>
        <dbReference type="ARBA" id="ARBA00005225"/>
    </source>
</evidence>
<dbReference type="SUPFAM" id="SSF53067">
    <property type="entry name" value="Actin-like ATPase domain"/>
    <property type="match status" value="2"/>
</dbReference>
<organism evidence="17 18">
    <name type="scientific">Candidatus Accumulibacter adjunctus</name>
    <dbReference type="NCBI Taxonomy" id="1454001"/>
    <lineage>
        <taxon>Bacteria</taxon>
        <taxon>Pseudomonadati</taxon>
        <taxon>Pseudomonadota</taxon>
        <taxon>Betaproteobacteria</taxon>
        <taxon>Candidatus Accumulibacter</taxon>
    </lineage>
</organism>
<evidence type="ECO:0000256" key="3">
    <source>
        <dbReference type="ARBA" id="ARBA00004496"/>
    </source>
</evidence>
<evidence type="ECO:0000256" key="11">
    <source>
        <dbReference type="ARBA" id="ARBA00022840"/>
    </source>
</evidence>
<dbReference type="NCBIfam" id="TIGR00671">
    <property type="entry name" value="baf"/>
    <property type="match status" value="1"/>
</dbReference>
<name>A0A011NUQ6_9PROT</name>
<keyword evidence="13 16" id="KW-0173">Coenzyme A biosynthesis</keyword>
<feature type="binding site" evidence="16">
    <location>
        <position position="90"/>
    </location>
    <ligand>
        <name>substrate</name>
    </ligand>
</feature>
<gene>
    <name evidence="16 17" type="primary">coaX</name>
    <name evidence="17" type="ORF">AW08_01097</name>
</gene>
<evidence type="ECO:0000313" key="18">
    <source>
        <dbReference type="Proteomes" id="UP000020218"/>
    </source>
</evidence>
<comment type="subcellular location">
    <subcellularLocation>
        <location evidence="3 16">Cytoplasm</location>
    </subcellularLocation>
</comment>
<feature type="binding site" evidence="16">
    <location>
        <position position="173"/>
    </location>
    <ligand>
        <name>substrate</name>
    </ligand>
</feature>
<dbReference type="InterPro" id="IPR043129">
    <property type="entry name" value="ATPase_NBD"/>
</dbReference>
<evidence type="ECO:0000256" key="10">
    <source>
        <dbReference type="ARBA" id="ARBA00022777"/>
    </source>
</evidence>
<evidence type="ECO:0000256" key="12">
    <source>
        <dbReference type="ARBA" id="ARBA00022958"/>
    </source>
</evidence>
<proteinExistence type="inferred from homology"/>
<protein>
    <recommendedName>
        <fullName evidence="15 16">Type III pantothenate kinase</fullName>
        <ecNumber evidence="6 16">2.7.1.33</ecNumber>
    </recommendedName>
    <alternativeName>
        <fullName evidence="16">PanK-III</fullName>
    </alternativeName>
    <alternativeName>
        <fullName evidence="16">Pantothenic acid kinase</fullName>
    </alternativeName>
</protein>
<comment type="caution">
    <text evidence="16">Lacks conserved residue(s) required for the propagation of feature annotation.</text>
</comment>
<feature type="binding site" evidence="16">
    <location>
        <begin position="6"/>
        <end position="13"/>
    </location>
    <ligand>
        <name>ATP</name>
        <dbReference type="ChEBI" id="CHEBI:30616"/>
    </ligand>
</feature>
<evidence type="ECO:0000256" key="5">
    <source>
        <dbReference type="ARBA" id="ARBA00011738"/>
    </source>
</evidence>
<comment type="caution">
    <text evidence="17">The sequence shown here is derived from an EMBL/GenBank/DDBJ whole genome shotgun (WGS) entry which is preliminary data.</text>
</comment>
<dbReference type="Proteomes" id="UP000020218">
    <property type="component" value="Unassembled WGS sequence"/>
</dbReference>
<evidence type="ECO:0000313" key="17">
    <source>
        <dbReference type="EMBL" id="EXI68317.1"/>
    </source>
</evidence>
<evidence type="ECO:0000256" key="15">
    <source>
        <dbReference type="ARBA" id="ARBA00040883"/>
    </source>
</evidence>
<reference evidence="17" key="1">
    <citation type="submission" date="2014-02" db="EMBL/GenBank/DDBJ databases">
        <title>Expanding our view of genomic diversity in Candidatus Accumulibacter clades.</title>
        <authorList>
            <person name="Skennerton C.T."/>
            <person name="Barr J.J."/>
            <person name="Slater F.R."/>
            <person name="Bond P.L."/>
            <person name="Tyson G.W."/>
        </authorList>
    </citation>
    <scope>NUCLEOTIDE SEQUENCE [LARGE SCALE GENOMIC DNA]</scope>
</reference>
<comment type="cofactor">
    <cofactor evidence="2">
        <name>K(+)</name>
        <dbReference type="ChEBI" id="CHEBI:29103"/>
    </cofactor>
</comment>
<evidence type="ECO:0000256" key="16">
    <source>
        <dbReference type="HAMAP-Rule" id="MF_01274"/>
    </source>
</evidence>
<dbReference type="PANTHER" id="PTHR34265:SF1">
    <property type="entry name" value="TYPE III PANTOTHENATE KINASE"/>
    <property type="match status" value="1"/>
</dbReference>
<evidence type="ECO:0000256" key="14">
    <source>
        <dbReference type="ARBA" id="ARBA00038036"/>
    </source>
</evidence>
<comment type="cofactor">
    <cofactor evidence="16">
        <name>NH4(+)</name>
        <dbReference type="ChEBI" id="CHEBI:28938"/>
    </cofactor>
    <cofactor evidence="16">
        <name>K(+)</name>
        <dbReference type="ChEBI" id="CHEBI:29103"/>
    </cofactor>
    <text evidence="16">A monovalent cation. Ammonium or potassium.</text>
</comment>
<evidence type="ECO:0000256" key="2">
    <source>
        <dbReference type="ARBA" id="ARBA00001958"/>
    </source>
</evidence>
<dbReference type="EC" id="2.7.1.33" evidence="6 16"/>
<keyword evidence="7 16" id="KW-0963">Cytoplasm</keyword>
<dbReference type="GO" id="GO:0015937">
    <property type="term" value="P:coenzyme A biosynthetic process"/>
    <property type="evidence" value="ECO:0007669"/>
    <property type="project" value="UniProtKB-UniRule"/>
</dbReference>
<dbReference type="PANTHER" id="PTHR34265">
    <property type="entry name" value="TYPE III PANTOTHENATE KINASE"/>
    <property type="match status" value="1"/>
</dbReference>
<evidence type="ECO:0000256" key="13">
    <source>
        <dbReference type="ARBA" id="ARBA00022993"/>
    </source>
</evidence>
<comment type="function">
    <text evidence="16">Catalyzes the phosphorylation of pantothenate (Pan), the first step in CoA biosynthesis.</text>
</comment>
<dbReference type="PATRIC" id="fig|1454001.3.peg.1117"/>
<keyword evidence="18" id="KW-1185">Reference proteome</keyword>
<comment type="pathway">
    <text evidence="4 16">Cofactor biosynthesis; coenzyme A biosynthesis; CoA from (R)-pantothenate: step 1/5.</text>
</comment>
<dbReference type="EMBL" id="JFAX01000005">
    <property type="protein sequence ID" value="EXI68317.1"/>
    <property type="molecule type" value="Genomic_DNA"/>
</dbReference>
<comment type="catalytic activity">
    <reaction evidence="1 16">
        <text>(R)-pantothenate + ATP = (R)-4'-phosphopantothenate + ADP + H(+)</text>
        <dbReference type="Rhea" id="RHEA:16373"/>
        <dbReference type="ChEBI" id="CHEBI:10986"/>
        <dbReference type="ChEBI" id="CHEBI:15378"/>
        <dbReference type="ChEBI" id="CHEBI:29032"/>
        <dbReference type="ChEBI" id="CHEBI:30616"/>
        <dbReference type="ChEBI" id="CHEBI:456216"/>
        <dbReference type="EC" id="2.7.1.33"/>
    </reaction>
</comment>
<dbReference type="GO" id="GO:0005737">
    <property type="term" value="C:cytoplasm"/>
    <property type="evidence" value="ECO:0007669"/>
    <property type="project" value="UniProtKB-SubCell"/>
</dbReference>
<accession>A0A011NUQ6</accession>
<evidence type="ECO:0000256" key="8">
    <source>
        <dbReference type="ARBA" id="ARBA00022679"/>
    </source>
</evidence>
<comment type="subunit">
    <text evidence="5 16">Homodimer.</text>
</comment>
<evidence type="ECO:0000256" key="1">
    <source>
        <dbReference type="ARBA" id="ARBA00001206"/>
    </source>
</evidence>
<dbReference type="UniPathway" id="UPA00241">
    <property type="reaction ID" value="UER00352"/>
</dbReference>
<dbReference type="GO" id="GO:0004594">
    <property type="term" value="F:pantothenate kinase activity"/>
    <property type="evidence" value="ECO:0007669"/>
    <property type="project" value="UniProtKB-UniRule"/>
</dbReference>
<keyword evidence="12 16" id="KW-0630">Potassium</keyword>
<dbReference type="InterPro" id="IPR004619">
    <property type="entry name" value="Type_III_PanK"/>
</dbReference>
<feature type="binding site" evidence="16">
    <location>
        <begin position="97"/>
        <end position="100"/>
    </location>
    <ligand>
        <name>substrate</name>
    </ligand>
</feature>
<feature type="active site" description="Proton acceptor" evidence="16">
    <location>
        <position position="99"/>
    </location>
</feature>
<keyword evidence="9 16" id="KW-0547">Nucleotide-binding</keyword>
<dbReference type="STRING" id="1454001.AW08_01097"/>
<dbReference type="HAMAP" id="MF_01274">
    <property type="entry name" value="Pantothen_kinase_3"/>
    <property type="match status" value="1"/>
</dbReference>
<keyword evidence="8 16" id="KW-0808">Transferase</keyword>
<evidence type="ECO:0000256" key="7">
    <source>
        <dbReference type="ARBA" id="ARBA00022490"/>
    </source>
</evidence>
<evidence type="ECO:0000256" key="9">
    <source>
        <dbReference type="ARBA" id="ARBA00022741"/>
    </source>
</evidence>